<keyword evidence="1" id="KW-0175">Coiled coil</keyword>
<protein>
    <submittedName>
        <fullName evidence="3">Uncharacterized protein</fullName>
    </submittedName>
</protein>
<reference evidence="3 4" key="1">
    <citation type="submission" date="2015-12" db="EMBL/GenBank/DDBJ databases">
        <title>Dictyostelia acquired genes for synthesis and detection of signals that induce cell-type specialization by lateral gene transfer from prokaryotes.</title>
        <authorList>
            <person name="Gloeckner G."/>
            <person name="Schaap P."/>
        </authorList>
    </citation>
    <scope>NUCLEOTIDE SEQUENCE [LARGE SCALE GENOMIC DNA]</scope>
    <source>
        <strain evidence="3 4">TK</strain>
    </source>
</reference>
<name>A0A151ZHE1_TIELA</name>
<evidence type="ECO:0000256" key="1">
    <source>
        <dbReference type="SAM" id="Coils"/>
    </source>
</evidence>
<proteinExistence type="predicted"/>
<dbReference type="EMBL" id="LODT01000028">
    <property type="protein sequence ID" value="KYQ93337.1"/>
    <property type="molecule type" value="Genomic_DNA"/>
</dbReference>
<evidence type="ECO:0000313" key="4">
    <source>
        <dbReference type="Proteomes" id="UP000076078"/>
    </source>
</evidence>
<dbReference type="Proteomes" id="UP000076078">
    <property type="component" value="Unassembled WGS sequence"/>
</dbReference>
<gene>
    <name evidence="3" type="ORF">DLAC_06007</name>
</gene>
<feature type="coiled-coil region" evidence="1">
    <location>
        <begin position="22"/>
        <end position="49"/>
    </location>
</feature>
<keyword evidence="4" id="KW-1185">Reference proteome</keyword>
<evidence type="ECO:0000256" key="2">
    <source>
        <dbReference type="SAM" id="MobiDB-lite"/>
    </source>
</evidence>
<evidence type="ECO:0000313" key="3">
    <source>
        <dbReference type="EMBL" id="KYQ93337.1"/>
    </source>
</evidence>
<sequence>MSLYKSFRVDDLDSNVQSHTHYDKTQNELQEARQEIKYLKENYISVLNQLNLVTSANKNSQSYQSPIKPDTIINNNGYDQQKYTNLKNTYNSLVKDYNNMKQYLNDCKNTIKTSLLVNLIEDENEIEIINSNNSNNSNSSKDLKTMIKDITEIHKDCISKHAYYQMIKDHDLKLKMSNYNNYYGSGGSSSGDSGGSGLINSNNRNLVTEIVDDVNTNTEEMEDNKRNDVDELLTFNMIIKLQKEAEIKDRYVEYLQDVIRILSNEKEETKTQIKLKDQIITNQYNQIEDYQQEIDKLQQSSQSNIIAHEMALNNAFKQIDQRIDGIKNKLSKGDYTSLQRVQELEQQLEDNQSNLEELQLECHYQQSEIQETLDLLDTITRQIQDSLDVNEDEESSTLSEHHNSSKKVKYNLNPRETIKQTLESSVTELIDQNNEMKLFLENMIRFRVDLIDMIWKAFKLPQSGSMKSNVLSFDSDTYQDGINQLEHYFSKRFQSTSPSPITTRY</sequence>
<accession>A0A151ZHE1</accession>
<dbReference type="InParanoid" id="A0A151ZHE1"/>
<comment type="caution">
    <text evidence="3">The sequence shown here is derived from an EMBL/GenBank/DDBJ whole genome shotgun (WGS) entry which is preliminary data.</text>
</comment>
<organism evidence="3 4">
    <name type="scientific">Tieghemostelium lacteum</name>
    <name type="common">Slime mold</name>
    <name type="synonym">Dictyostelium lacteum</name>
    <dbReference type="NCBI Taxonomy" id="361077"/>
    <lineage>
        <taxon>Eukaryota</taxon>
        <taxon>Amoebozoa</taxon>
        <taxon>Evosea</taxon>
        <taxon>Eumycetozoa</taxon>
        <taxon>Dictyostelia</taxon>
        <taxon>Dictyosteliales</taxon>
        <taxon>Raperosteliaceae</taxon>
        <taxon>Tieghemostelium</taxon>
    </lineage>
</organism>
<feature type="region of interest" description="Disordered" evidence="2">
    <location>
        <begin position="388"/>
        <end position="407"/>
    </location>
</feature>
<dbReference type="AlphaFoldDB" id="A0A151ZHE1"/>